<dbReference type="EMBL" id="RDQZ01000022">
    <property type="protein sequence ID" value="RXH10086.1"/>
    <property type="molecule type" value="Genomic_DNA"/>
</dbReference>
<name>A0AAE5WWF5_9BRAD</name>
<dbReference type="KEGG" id="bgz:XH91_02540"/>
<dbReference type="EMBL" id="CP030053">
    <property type="protein sequence ID" value="QAU44344.1"/>
    <property type="molecule type" value="Genomic_DNA"/>
</dbReference>
<dbReference type="InterPro" id="IPR019219">
    <property type="entry name" value="DUF2130"/>
</dbReference>
<keyword evidence="1" id="KW-0175">Coiled coil</keyword>
<organism evidence="2 4">
    <name type="scientific">Bradyrhizobium guangzhouense</name>
    <dbReference type="NCBI Taxonomy" id="1325095"/>
    <lineage>
        <taxon>Bacteria</taxon>
        <taxon>Pseudomonadati</taxon>
        <taxon>Pseudomonadota</taxon>
        <taxon>Alphaproteobacteria</taxon>
        <taxon>Hyphomicrobiales</taxon>
        <taxon>Nitrobacteraceae</taxon>
        <taxon>Bradyrhizobium</taxon>
    </lineage>
</organism>
<evidence type="ECO:0000313" key="5">
    <source>
        <dbReference type="Proteomes" id="UP000290401"/>
    </source>
</evidence>
<dbReference type="AlphaFoldDB" id="A0AAE5WWF5"/>
<dbReference type="RefSeq" id="WP_128949130.1">
    <property type="nucleotide sequence ID" value="NZ_CP030053.1"/>
</dbReference>
<sequence>MSDPQITCTKCGTEIKLTESLAAPLIVAAREQFEAQLAAKESEFSRREAQLQQTKAELAKTRETVDEQIAARMAVERTVIAEAEAKRARLALADDLCRRDQQLADLQHLLAANDAKLAEAQQAQAEMLRKQRELDVAKREVELTIEKKVQENLVAVRDKARLEAEDALKAKVAEKEAQLAGMQRQIEDLRRKAGQGSQQLQGESLEAELESLLRARFHGDLIEPVPKGEFGGDVVHGVVSASGQRCGTILWELKRTKAWNPAWLSKLRDDQRAAKAELALIVSTVLPKDVEGFDLVENVWVAGPRFAIPLAVALRQLLIDVATSRQAQEGQQTKTEIVYSYLTGPRFRHRIEAIVEKFTDMQKDLDRKRATMSRLWAKREEQLRGVLESTAGLYGDIQGIAGRAMQEIESLDVLMIESRGEAAE</sequence>
<accession>A0AAE5WWF5</accession>
<evidence type="ECO:0000313" key="2">
    <source>
        <dbReference type="EMBL" id="QAU44344.1"/>
    </source>
</evidence>
<feature type="coiled-coil region" evidence="1">
    <location>
        <begin position="30"/>
        <end position="71"/>
    </location>
</feature>
<proteinExistence type="predicted"/>
<evidence type="ECO:0000313" key="3">
    <source>
        <dbReference type="EMBL" id="RXH10086.1"/>
    </source>
</evidence>
<feature type="coiled-coil region" evidence="1">
    <location>
        <begin position="103"/>
        <end position="199"/>
    </location>
</feature>
<gene>
    <name evidence="3" type="ORF">EAS56_24440</name>
    <name evidence="2" type="ORF">XH91_02540</name>
</gene>
<evidence type="ECO:0000313" key="4">
    <source>
        <dbReference type="Proteomes" id="UP000288972"/>
    </source>
</evidence>
<dbReference type="Proteomes" id="UP000290401">
    <property type="component" value="Unassembled WGS sequence"/>
</dbReference>
<dbReference type="Pfam" id="PF09903">
    <property type="entry name" value="DUF2130"/>
    <property type="match status" value="1"/>
</dbReference>
<reference evidence="3 5" key="2">
    <citation type="submission" date="2018-10" db="EMBL/GenBank/DDBJ databases">
        <title>Bradyrhizobium sp. nov., effective nodules isolated from peanut in China.</title>
        <authorList>
            <person name="Li Y."/>
        </authorList>
    </citation>
    <scope>NUCLEOTIDE SEQUENCE [LARGE SCALE GENOMIC DNA]</scope>
    <source>
        <strain evidence="3 5">CCBAU 53426</strain>
    </source>
</reference>
<protein>
    <submittedName>
        <fullName evidence="2">DUF2130 domain-containing protein</fullName>
    </submittedName>
</protein>
<evidence type="ECO:0000256" key="1">
    <source>
        <dbReference type="SAM" id="Coils"/>
    </source>
</evidence>
<reference evidence="2 4" key="1">
    <citation type="submission" date="2018-06" db="EMBL/GenBank/DDBJ databases">
        <title>Comparative genomics of rhizobia nodulating Arachis hypogaea in China.</title>
        <authorList>
            <person name="Li Y."/>
        </authorList>
    </citation>
    <scope>NUCLEOTIDE SEQUENCE [LARGE SCALE GENOMIC DNA]</scope>
    <source>
        <strain evidence="2 4">CCBAU 51670</strain>
    </source>
</reference>
<keyword evidence="5" id="KW-1185">Reference proteome</keyword>
<dbReference type="Proteomes" id="UP000288972">
    <property type="component" value="Chromosome"/>
</dbReference>